<evidence type="ECO:0000313" key="3">
    <source>
        <dbReference type="EMBL" id="CAF9921680.1"/>
    </source>
</evidence>
<protein>
    <submittedName>
        <fullName evidence="3">Uncharacterized protein</fullName>
    </submittedName>
</protein>
<proteinExistence type="predicted"/>
<dbReference type="Proteomes" id="UP000664534">
    <property type="component" value="Unassembled WGS sequence"/>
</dbReference>
<gene>
    <name evidence="3" type="ORF">IMSHALPRED_005245</name>
</gene>
<keyword evidence="4" id="KW-1185">Reference proteome</keyword>
<feature type="transmembrane region" description="Helical" evidence="2">
    <location>
        <begin position="433"/>
        <end position="451"/>
    </location>
</feature>
<dbReference type="EMBL" id="CAJPDT010000028">
    <property type="protein sequence ID" value="CAF9921680.1"/>
    <property type="molecule type" value="Genomic_DNA"/>
</dbReference>
<feature type="transmembrane region" description="Helical" evidence="2">
    <location>
        <begin position="340"/>
        <end position="357"/>
    </location>
</feature>
<feature type="transmembrane region" description="Helical" evidence="2">
    <location>
        <begin position="363"/>
        <end position="381"/>
    </location>
</feature>
<name>A0A8H3INI0_9LECA</name>
<feature type="compositionally biased region" description="Basic and acidic residues" evidence="1">
    <location>
        <begin position="463"/>
        <end position="488"/>
    </location>
</feature>
<keyword evidence="2" id="KW-0472">Membrane</keyword>
<comment type="caution">
    <text evidence="3">The sequence shown here is derived from an EMBL/GenBank/DDBJ whole genome shotgun (WGS) entry which is preliminary data.</text>
</comment>
<reference evidence="3" key="1">
    <citation type="submission" date="2021-03" db="EMBL/GenBank/DDBJ databases">
        <authorList>
            <person name="Tagirdzhanova G."/>
        </authorList>
    </citation>
    <scope>NUCLEOTIDE SEQUENCE</scope>
</reference>
<feature type="transmembrane region" description="Helical" evidence="2">
    <location>
        <begin position="175"/>
        <end position="193"/>
    </location>
</feature>
<keyword evidence="2" id="KW-0812">Transmembrane</keyword>
<feature type="region of interest" description="Disordered" evidence="1">
    <location>
        <begin position="463"/>
        <end position="494"/>
    </location>
</feature>
<dbReference type="OrthoDB" id="5376849at2759"/>
<accession>A0A8H3INI0</accession>
<feature type="transmembrane region" description="Helical" evidence="2">
    <location>
        <begin position="199"/>
        <end position="218"/>
    </location>
</feature>
<dbReference type="AlphaFoldDB" id="A0A8H3INI0"/>
<feature type="transmembrane region" description="Helical" evidence="2">
    <location>
        <begin position="275"/>
        <end position="294"/>
    </location>
</feature>
<evidence type="ECO:0000313" key="4">
    <source>
        <dbReference type="Proteomes" id="UP000664534"/>
    </source>
</evidence>
<sequence>MSRSSTFRIRRQKGLDLVERFWLNDEEWFQLSPRNFVVFFVSCIALSFSSGSALNLDGIFASIGSHVSKNVAFYVTMAFTLVSTGHTSVGDSPELILEADRESINRNDAGAFLPCFCGISKPSDSIGQWFHEPGVKEQTVELDSGEPSTSPTKAWTIDSTLVYSSSRIRCLDLRVLLFGLSVTLVDVLCHQYQDEMFIMRWPLSAIISIFVTAVWVYLENTVPTSRDIEPGLLATAAAALVGVFSHFNFLGAFGLDQEEWVDLFVDDETPKHENSSHSIIFALWYTTLVSMVVVNRRLVQQNGDQLLPTANGQPPHRDYLLFGFHVKTSRINFAWQLRQSRVLISIVFLMLASWLGESWPLEMNTTVAGLLLFTLTVGVQLRPRSDCADEKISLHHVGALAFSALIAILAIGLDRHGMLDTVVSEPKSDWKAGTWSISVFYQFLSAMIVQLEGRRWFTRRDHVEESPTGDLRDEEKATAQEAEKEKVLDATAND</sequence>
<evidence type="ECO:0000256" key="2">
    <source>
        <dbReference type="SAM" id="Phobius"/>
    </source>
</evidence>
<feature type="transmembrane region" description="Helical" evidence="2">
    <location>
        <begin position="393"/>
        <end position="413"/>
    </location>
</feature>
<evidence type="ECO:0000256" key="1">
    <source>
        <dbReference type="SAM" id="MobiDB-lite"/>
    </source>
</evidence>
<feature type="transmembrane region" description="Helical" evidence="2">
    <location>
        <begin position="230"/>
        <end position="255"/>
    </location>
</feature>
<keyword evidence="2" id="KW-1133">Transmembrane helix</keyword>
<organism evidence="3 4">
    <name type="scientific">Imshaugia aleurites</name>
    <dbReference type="NCBI Taxonomy" id="172621"/>
    <lineage>
        <taxon>Eukaryota</taxon>
        <taxon>Fungi</taxon>
        <taxon>Dikarya</taxon>
        <taxon>Ascomycota</taxon>
        <taxon>Pezizomycotina</taxon>
        <taxon>Lecanoromycetes</taxon>
        <taxon>OSLEUM clade</taxon>
        <taxon>Lecanoromycetidae</taxon>
        <taxon>Lecanorales</taxon>
        <taxon>Lecanorineae</taxon>
        <taxon>Parmeliaceae</taxon>
        <taxon>Imshaugia</taxon>
    </lineage>
</organism>